<proteinExistence type="predicted"/>
<organism evidence="1 2">
    <name type="scientific">Metapseudomonas boanensis</name>
    <dbReference type="NCBI Taxonomy" id="2822138"/>
    <lineage>
        <taxon>Bacteria</taxon>
        <taxon>Pseudomonadati</taxon>
        <taxon>Pseudomonadota</taxon>
        <taxon>Gammaproteobacteria</taxon>
        <taxon>Pseudomonadales</taxon>
        <taxon>Pseudomonadaceae</taxon>
        <taxon>Metapseudomonas</taxon>
    </lineage>
</organism>
<dbReference type="EMBL" id="JAGTIS010000001">
    <property type="protein sequence ID" value="MBT8765292.1"/>
    <property type="molecule type" value="Genomic_DNA"/>
</dbReference>
<dbReference type="Proteomes" id="UP001519667">
    <property type="component" value="Unassembled WGS sequence"/>
</dbReference>
<evidence type="ECO:0000313" key="2">
    <source>
        <dbReference type="Proteomes" id="UP001519667"/>
    </source>
</evidence>
<evidence type="ECO:0000313" key="1">
    <source>
        <dbReference type="EMBL" id="MBT8765292.1"/>
    </source>
</evidence>
<protein>
    <submittedName>
        <fullName evidence="1">Uncharacterized protein</fullName>
    </submittedName>
</protein>
<dbReference type="RefSeq" id="WP_215370586.1">
    <property type="nucleotide sequence ID" value="NZ_JAGTIS010000001.1"/>
</dbReference>
<sequence>MTVSFKERASTLVFAVKLKDRVDALHWIPQDVLRCWADEHTRIQGASDPPGWVRWRVKFSGGLMMACLICGGTAQVWEYDRGGLSVDCVDCGRYDVAGSVMEIRAKNGFSFDVGQTKLWLDAQRLTGRHAPLIDTGTVKWSAR</sequence>
<accession>A0ABS5XCC7</accession>
<name>A0ABS5XCC7_9GAMM</name>
<reference evidence="1 2" key="1">
    <citation type="submission" date="2021-04" db="EMBL/GenBank/DDBJ databases">
        <title>Pseudomonas boanensis sp. nov., a bacterium isolated from river water used for household purposes in Boane District, Mozambique.</title>
        <authorList>
            <person name="Nicklasson M."/>
            <person name="Martin-Rodriguez A.J."/>
            <person name="Thorell K."/>
            <person name="Neves L."/>
            <person name="Mussagy A."/>
            <person name="Rydberg H.A."/>
            <person name="Hernroth B."/>
            <person name="Svensson-Stadler L."/>
            <person name="Sjoling A."/>
        </authorList>
    </citation>
    <scope>NUCLEOTIDE SEQUENCE [LARGE SCALE GENOMIC DNA]</scope>
    <source>
        <strain evidence="1 2">DB1</strain>
    </source>
</reference>
<gene>
    <name evidence="1" type="ORF">J7302_03970</name>
</gene>
<keyword evidence="2" id="KW-1185">Reference proteome</keyword>
<comment type="caution">
    <text evidence="1">The sequence shown here is derived from an EMBL/GenBank/DDBJ whole genome shotgun (WGS) entry which is preliminary data.</text>
</comment>